<evidence type="ECO:0000313" key="3">
    <source>
        <dbReference type="EMBL" id="TBW72109.1"/>
    </source>
</evidence>
<gene>
    <name evidence="3" type="ORF">EQ812_07460</name>
</gene>
<evidence type="ECO:0000256" key="2">
    <source>
        <dbReference type="SAM" id="Phobius"/>
    </source>
</evidence>
<dbReference type="InterPro" id="IPR048170">
    <property type="entry name" value="SosA-like"/>
</dbReference>
<keyword evidence="2" id="KW-1133">Transmembrane helix</keyword>
<feature type="compositionally biased region" description="Polar residues" evidence="1">
    <location>
        <begin position="56"/>
        <end position="70"/>
    </location>
</feature>
<dbReference type="EMBL" id="SCHB01000004">
    <property type="protein sequence ID" value="TBW72109.1"/>
    <property type="molecule type" value="Genomic_DNA"/>
</dbReference>
<reference evidence="3 4" key="1">
    <citation type="journal article" date="2019" name="Sci. Transl. Med.">
        <title>Quorum sensing between bacterial species on the skin protects against epidermal injury in atopic dermatitis.</title>
        <authorList>
            <person name="Williams M.R."/>
        </authorList>
    </citation>
    <scope>NUCLEOTIDE SEQUENCE [LARGE SCALE GENOMIC DNA]</scope>
    <source>
        <strain evidence="3 4">E7</strain>
    </source>
</reference>
<accession>A0A4Q9WB07</accession>
<sequence length="77" mass="8931">MILKYKSQIATYIIVFIISLLVFSLFFTTAYQNSKVEQTYEMADHNISQHYKINSESKQQSISNSEQNHTGVFAYAK</sequence>
<proteinExistence type="predicted"/>
<feature type="transmembrane region" description="Helical" evidence="2">
    <location>
        <begin position="12"/>
        <end position="31"/>
    </location>
</feature>
<dbReference type="GeneID" id="58089848"/>
<dbReference type="Proteomes" id="UP000293637">
    <property type="component" value="Unassembled WGS sequence"/>
</dbReference>
<keyword evidence="2" id="KW-0812">Transmembrane</keyword>
<dbReference type="NCBIfam" id="NF041581">
    <property type="entry name" value="SosA"/>
    <property type="match status" value="1"/>
</dbReference>
<feature type="region of interest" description="Disordered" evidence="1">
    <location>
        <begin position="56"/>
        <end position="77"/>
    </location>
</feature>
<protein>
    <submittedName>
        <fullName evidence="3">Uncharacterized protein</fullName>
    </submittedName>
</protein>
<evidence type="ECO:0000256" key="1">
    <source>
        <dbReference type="SAM" id="MobiDB-lite"/>
    </source>
</evidence>
<name>A0A4Q9WB07_STALU</name>
<comment type="caution">
    <text evidence="3">The sequence shown here is derived from an EMBL/GenBank/DDBJ whole genome shotgun (WGS) entry which is preliminary data.</text>
</comment>
<keyword evidence="2" id="KW-0472">Membrane</keyword>
<organism evidence="3 4">
    <name type="scientific">Staphylococcus lugdunensis</name>
    <dbReference type="NCBI Taxonomy" id="28035"/>
    <lineage>
        <taxon>Bacteria</taxon>
        <taxon>Bacillati</taxon>
        <taxon>Bacillota</taxon>
        <taxon>Bacilli</taxon>
        <taxon>Bacillales</taxon>
        <taxon>Staphylococcaceae</taxon>
        <taxon>Staphylococcus</taxon>
    </lineage>
</organism>
<dbReference type="RefSeq" id="WP_002492001.1">
    <property type="nucleotide sequence ID" value="NZ_AP021848.1"/>
</dbReference>
<dbReference type="AlphaFoldDB" id="A0A4Q9WB07"/>
<evidence type="ECO:0000313" key="4">
    <source>
        <dbReference type="Proteomes" id="UP000293637"/>
    </source>
</evidence>